<dbReference type="SUPFAM" id="SSF46894">
    <property type="entry name" value="C-terminal effector domain of the bipartite response regulators"/>
    <property type="match status" value="1"/>
</dbReference>
<dbReference type="Pfam" id="PF08281">
    <property type="entry name" value="Sigma70_r4_2"/>
    <property type="match status" value="1"/>
</dbReference>
<accession>A0ABV3RCT8</accession>
<feature type="domain" description="HTH luxR-type" evidence="2">
    <location>
        <begin position="21"/>
        <end position="78"/>
    </location>
</feature>
<feature type="transmembrane region" description="Helical" evidence="1">
    <location>
        <begin position="152"/>
        <end position="176"/>
    </location>
</feature>
<organism evidence="3 4">
    <name type="scientific">Novosphingobium rhizovicinum</name>
    <dbReference type="NCBI Taxonomy" id="3228928"/>
    <lineage>
        <taxon>Bacteria</taxon>
        <taxon>Pseudomonadati</taxon>
        <taxon>Pseudomonadota</taxon>
        <taxon>Alphaproteobacteria</taxon>
        <taxon>Sphingomonadales</taxon>
        <taxon>Sphingomonadaceae</taxon>
        <taxon>Novosphingobium</taxon>
    </lineage>
</organism>
<dbReference type="SMART" id="SM00421">
    <property type="entry name" value="HTH_LUXR"/>
    <property type="match status" value="1"/>
</dbReference>
<keyword evidence="4" id="KW-1185">Reference proteome</keyword>
<gene>
    <name evidence="3" type="ORF">ABUH87_09985</name>
</gene>
<keyword evidence="1" id="KW-0472">Membrane</keyword>
<dbReference type="InterPro" id="IPR013249">
    <property type="entry name" value="RNA_pol_sigma70_r4_t2"/>
</dbReference>
<evidence type="ECO:0000259" key="2">
    <source>
        <dbReference type="SMART" id="SM00421"/>
    </source>
</evidence>
<keyword evidence="1" id="KW-1133">Transmembrane helix</keyword>
<proteinExistence type="predicted"/>
<reference evidence="3 4" key="1">
    <citation type="submission" date="2024-06" db="EMBL/GenBank/DDBJ databases">
        <title>Novosphingobium rhizovicinus M1R2S20.</title>
        <authorList>
            <person name="Sun J.-Q."/>
        </authorList>
    </citation>
    <scope>NUCLEOTIDE SEQUENCE [LARGE SCALE GENOMIC DNA]</scope>
    <source>
        <strain evidence="3 4">M1R2S20</strain>
    </source>
</reference>
<comment type="caution">
    <text evidence="3">The sequence shown here is derived from an EMBL/GenBank/DDBJ whole genome shotgun (WGS) entry which is preliminary data.</text>
</comment>
<evidence type="ECO:0000313" key="3">
    <source>
        <dbReference type="EMBL" id="MEW9855494.1"/>
    </source>
</evidence>
<evidence type="ECO:0000256" key="1">
    <source>
        <dbReference type="SAM" id="Phobius"/>
    </source>
</evidence>
<dbReference type="InterPro" id="IPR016032">
    <property type="entry name" value="Sig_transdc_resp-reg_C-effctor"/>
</dbReference>
<dbReference type="EMBL" id="JBFNXR010000033">
    <property type="protein sequence ID" value="MEW9855494.1"/>
    <property type="molecule type" value="Genomic_DNA"/>
</dbReference>
<dbReference type="RefSeq" id="WP_367773117.1">
    <property type="nucleotide sequence ID" value="NZ_JBFNXR010000033.1"/>
</dbReference>
<dbReference type="Gene3D" id="1.10.10.10">
    <property type="entry name" value="Winged helix-like DNA-binding domain superfamily/Winged helix DNA-binding domain"/>
    <property type="match status" value="1"/>
</dbReference>
<evidence type="ECO:0000313" key="4">
    <source>
        <dbReference type="Proteomes" id="UP001556118"/>
    </source>
</evidence>
<dbReference type="Proteomes" id="UP001556118">
    <property type="component" value="Unassembled WGS sequence"/>
</dbReference>
<dbReference type="InterPro" id="IPR036388">
    <property type="entry name" value="WH-like_DNA-bd_sf"/>
</dbReference>
<sequence length="186" mass="19080">MIAPRINGDTSSDVAGLAPMFASLTSKQHEVFVLVAENRSSKEIAGRLGVSESAVNQRIEAVRARTGFLPRAQLARAYRHYLSSGWSSETGRGGASGIGEGASPSAGIASLLHEGLAEERDSSVALLSLQPQEIGRAVPDVFIGSIGSLNRLAAMIIIAVGLLAGAMVALGVAQALSTLLSLSGLS</sequence>
<dbReference type="InterPro" id="IPR000792">
    <property type="entry name" value="Tscrpt_reg_LuxR_C"/>
</dbReference>
<protein>
    <submittedName>
        <fullName evidence="3">Helix-turn-helix transcriptional regulator</fullName>
    </submittedName>
</protein>
<name>A0ABV3RCT8_9SPHN</name>
<keyword evidence="1" id="KW-0812">Transmembrane</keyword>